<keyword evidence="2" id="KW-1185">Reference proteome</keyword>
<dbReference type="EMBL" id="BMMX01000001">
    <property type="protein sequence ID" value="GGK72093.1"/>
    <property type="molecule type" value="Genomic_DNA"/>
</dbReference>
<reference evidence="1" key="1">
    <citation type="journal article" date="2014" name="Int. J. Syst. Evol. Microbiol.">
        <title>Complete genome sequence of Corynebacterium casei LMG S-19264T (=DSM 44701T), isolated from a smear-ripened cheese.</title>
        <authorList>
            <consortium name="US DOE Joint Genome Institute (JGI-PGF)"/>
            <person name="Walter F."/>
            <person name="Albersmeier A."/>
            <person name="Kalinowski J."/>
            <person name="Ruckert C."/>
        </authorList>
    </citation>
    <scope>NUCLEOTIDE SEQUENCE</scope>
    <source>
        <strain evidence="1">CGMCC 4.7299</strain>
    </source>
</reference>
<sequence length="384" mass="42232">MTAPHILDVPPAPERYDQHPTHLGLLAFDGPPTGTARVDAVVVPTSRRPDALLPALDLAERLGAPLVALCSQSSSPAAVVERCWQRPLRTTVLAALVDGGHRLPGFRANRKLAEFEASRPAAASLKRRADTSTKRNIGLALGRMAGWERVLFLDDDIAGVSADELRGAAALLDRYDAVCLRNDGFFDNSVVCHANRDTGGSQGTFVGAGALLVPATRTTSFFPDIYNEDWFFLLAGDRLADLAVTGSYRQARYDPYANHDRARQEEFGDCLAEGIFALLDEGRSVADADLAYWRGFLARRMELITDILRRLPTAPLAVPRRERMRAALHTSLRSVDQITPHLCVSYLRAWHRDRRNWADFLGGLPRGLPPDQALAHLGIKVWST</sequence>
<comment type="caution">
    <text evidence="1">The sequence shown here is derived from an EMBL/GenBank/DDBJ whole genome shotgun (WGS) entry which is preliminary data.</text>
</comment>
<proteinExistence type="predicted"/>
<accession>A0A8J3BUX0</accession>
<gene>
    <name evidence="1" type="ORF">GCM10012284_02380</name>
</gene>
<protein>
    <submittedName>
        <fullName evidence="1">Uncharacterized protein</fullName>
    </submittedName>
</protein>
<dbReference type="AlphaFoldDB" id="A0A8J3BUX0"/>
<reference evidence="1" key="2">
    <citation type="submission" date="2020-09" db="EMBL/GenBank/DDBJ databases">
        <authorList>
            <person name="Sun Q."/>
            <person name="Zhou Y."/>
        </authorList>
    </citation>
    <scope>NUCLEOTIDE SEQUENCE</scope>
    <source>
        <strain evidence="1">CGMCC 4.7299</strain>
    </source>
</reference>
<dbReference type="Proteomes" id="UP000656042">
    <property type="component" value="Unassembled WGS sequence"/>
</dbReference>
<organism evidence="1 2">
    <name type="scientific">Mangrovihabitans endophyticus</name>
    <dbReference type="NCBI Taxonomy" id="1751298"/>
    <lineage>
        <taxon>Bacteria</taxon>
        <taxon>Bacillati</taxon>
        <taxon>Actinomycetota</taxon>
        <taxon>Actinomycetes</taxon>
        <taxon>Micromonosporales</taxon>
        <taxon>Micromonosporaceae</taxon>
        <taxon>Mangrovihabitans</taxon>
    </lineage>
</organism>
<evidence type="ECO:0000313" key="1">
    <source>
        <dbReference type="EMBL" id="GGK72093.1"/>
    </source>
</evidence>
<name>A0A8J3BUX0_9ACTN</name>
<dbReference type="RefSeq" id="WP_189077125.1">
    <property type="nucleotide sequence ID" value="NZ_BMMX01000001.1"/>
</dbReference>
<evidence type="ECO:0000313" key="2">
    <source>
        <dbReference type="Proteomes" id="UP000656042"/>
    </source>
</evidence>